<dbReference type="PANTHER" id="PTHR37954">
    <property type="entry name" value="BLL4979 PROTEIN"/>
    <property type="match status" value="1"/>
</dbReference>
<dbReference type="Proteomes" id="UP000186879">
    <property type="component" value="Chromosome"/>
</dbReference>
<evidence type="ECO:0000313" key="1">
    <source>
        <dbReference type="EMBL" id="APH39688.1"/>
    </source>
</evidence>
<proteinExistence type="predicted"/>
<dbReference type="InterPro" id="IPR003748">
    <property type="entry name" value="DUF169"/>
</dbReference>
<dbReference type="EMBL" id="CP017921">
    <property type="protein sequence ID" value="APH39688.1"/>
    <property type="molecule type" value="Genomic_DNA"/>
</dbReference>
<dbReference type="Proteomes" id="UP000267921">
    <property type="component" value="Unassembled WGS sequence"/>
</dbReference>
<keyword evidence="4" id="KW-1185">Reference proteome</keyword>
<reference evidence="2 6" key="3">
    <citation type="submission" date="2018-10" db="EMBL/GenBank/DDBJ databases">
        <title>Cultivation of a novel Methanohalophilus strain from Kebrit Deep of the Red Sea and a genomic comparison of members of the genus Methanohalophilus.</title>
        <authorList>
            <person name="Guan Y."/>
            <person name="Ngugi D.K."/>
            <person name="Stingl U."/>
        </authorList>
    </citation>
    <scope>NUCLEOTIDE SEQUENCE [LARGE SCALE GENOMIC DNA]</scope>
    <source>
        <strain evidence="2 6">DSM 3094</strain>
    </source>
</reference>
<organism evidence="1 4">
    <name type="scientific">Methanohalophilus halophilus</name>
    <dbReference type="NCBI Taxonomy" id="2177"/>
    <lineage>
        <taxon>Archaea</taxon>
        <taxon>Methanobacteriati</taxon>
        <taxon>Methanobacteriota</taxon>
        <taxon>Stenosarchaea group</taxon>
        <taxon>Methanomicrobia</taxon>
        <taxon>Methanosarcinales</taxon>
        <taxon>Methanosarcinaceae</taxon>
        <taxon>Methanohalophilus</taxon>
    </lineage>
</organism>
<evidence type="ECO:0000313" key="3">
    <source>
        <dbReference type="EMBL" id="SDW35814.1"/>
    </source>
</evidence>
<dbReference type="Pfam" id="PF02596">
    <property type="entry name" value="DUF169"/>
    <property type="match status" value="1"/>
</dbReference>
<protein>
    <submittedName>
        <fullName evidence="3">Uncharacterized conserved protein, DUF169 family</fullName>
    </submittedName>
</protein>
<accession>A0A1L3Q4C0</accession>
<evidence type="ECO:0000313" key="2">
    <source>
        <dbReference type="EMBL" id="RNI08978.1"/>
    </source>
</evidence>
<dbReference type="Proteomes" id="UP000198669">
    <property type="component" value="Unassembled WGS sequence"/>
</dbReference>
<dbReference type="EMBL" id="FNMU01000002">
    <property type="protein sequence ID" value="SDW35814.1"/>
    <property type="molecule type" value="Genomic_DNA"/>
</dbReference>
<name>A0A1L3Q4C0_9EURY</name>
<evidence type="ECO:0000313" key="6">
    <source>
        <dbReference type="Proteomes" id="UP000267921"/>
    </source>
</evidence>
<dbReference type="EMBL" id="RJJG01000004">
    <property type="protein sequence ID" value="RNI08978.1"/>
    <property type="molecule type" value="Genomic_DNA"/>
</dbReference>
<evidence type="ECO:0000313" key="5">
    <source>
        <dbReference type="Proteomes" id="UP000198669"/>
    </source>
</evidence>
<dbReference type="OrthoDB" id="89232at2157"/>
<gene>
    <name evidence="1" type="ORF">BHR79_09470</name>
    <name evidence="2" type="ORF">EFE40_05795</name>
    <name evidence="3" type="ORF">SAMN04515625_0810</name>
</gene>
<dbReference type="AlphaFoldDB" id="A0A1L3Q4C0"/>
<dbReference type="STRING" id="2177.BHR79_09470"/>
<dbReference type="KEGG" id="mhaz:BHR79_09470"/>
<evidence type="ECO:0000313" key="4">
    <source>
        <dbReference type="Proteomes" id="UP000186879"/>
    </source>
</evidence>
<dbReference type="PANTHER" id="PTHR37954:SF3">
    <property type="entry name" value="DUF169 DOMAIN-CONTAINING PROTEIN"/>
    <property type="match status" value="1"/>
</dbReference>
<dbReference type="GeneID" id="30583999"/>
<dbReference type="RefSeq" id="WP_072562105.1">
    <property type="nucleotide sequence ID" value="NZ_CP017921.1"/>
</dbReference>
<reference evidence="3 5" key="2">
    <citation type="submission" date="2016-10" db="EMBL/GenBank/DDBJ databases">
        <authorList>
            <person name="de Groot N.N."/>
        </authorList>
    </citation>
    <scope>NUCLEOTIDE SEQUENCE [LARGE SCALE GENOMIC DNA]</scope>
    <source>
        <strain evidence="3 5">Z-7982</strain>
    </source>
</reference>
<sequence>MKIEEINQMGKELKDLLKLKNPPVAVSLVPDTHEVPEGINKIEEKMRHCQMVDKVRKEGSEFYALADDQQCKGGAAVMGLQEMAPKLANGDVYYNLNRYKTINSARRTMQQVPRLKAGSTKAVLYGPLEKVSFIPDVVLVIDTPKKAMQLSQALLHRFGGRVNASFAGIQSLCADGVVQPYKDGHISASLGCGGSRKYANVAEDEMIIGIPVERLHDMIEAAHEMFG</sequence>
<reference evidence="1 4" key="1">
    <citation type="submission" date="2016-10" db="EMBL/GenBank/DDBJ databases">
        <title>Methanohalophilus halophilus.</title>
        <authorList>
            <person name="L'haridon S."/>
        </authorList>
    </citation>
    <scope>NUCLEOTIDE SEQUENCE [LARGE SCALE GENOMIC DNA]</scope>
    <source>
        <strain evidence="1 4">Z-7982</strain>
    </source>
</reference>